<dbReference type="PANTHER" id="PTHR42877">
    <property type="entry name" value="L-ORNITHINE N(5)-MONOOXYGENASE-RELATED"/>
    <property type="match status" value="1"/>
</dbReference>
<gene>
    <name evidence="1" type="ORF">HGA07_26600</name>
</gene>
<sequence>MTGAVAEPRGSQDYTGERIHCTHWDGRWELRGRRVAVVGDAAAVARVLPPVVARADKVTVFQQNPVWMLPRLPVAGLSAWLPARLARAAARANLRLQVRDPWVRRQLTPEDESGIRRHNHYYRALQRPNCHLVTWPIATLAPLGIRTADGIEHRVDCIVFAHSSARPHEREQP</sequence>
<dbReference type="InterPro" id="IPR051209">
    <property type="entry name" value="FAD-bind_Monooxygenase_sf"/>
</dbReference>
<accession>A0A7X6RKE5</accession>
<dbReference type="SUPFAM" id="SSF51905">
    <property type="entry name" value="FAD/NAD(P)-binding domain"/>
    <property type="match status" value="1"/>
</dbReference>
<proteinExistence type="predicted"/>
<protein>
    <submittedName>
        <fullName evidence="1">Uncharacterized protein</fullName>
    </submittedName>
</protein>
<dbReference type="Proteomes" id="UP000523447">
    <property type="component" value="Unassembled WGS sequence"/>
</dbReference>
<dbReference type="PANTHER" id="PTHR42877:SF4">
    <property type="entry name" value="FAD_NAD(P)-BINDING DOMAIN-CONTAINING PROTEIN-RELATED"/>
    <property type="match status" value="1"/>
</dbReference>
<keyword evidence="2" id="KW-1185">Reference proteome</keyword>
<reference evidence="1 2" key="1">
    <citation type="submission" date="2020-04" db="EMBL/GenBank/DDBJ databases">
        <title>MicrobeNet Type strains.</title>
        <authorList>
            <person name="Nicholson A.C."/>
        </authorList>
    </citation>
    <scope>NUCLEOTIDE SEQUENCE [LARGE SCALE GENOMIC DNA]</scope>
    <source>
        <strain evidence="1 2">DSM 44445</strain>
    </source>
</reference>
<comment type="caution">
    <text evidence="1">The sequence shown here is derived from an EMBL/GenBank/DDBJ whole genome shotgun (WGS) entry which is preliminary data.</text>
</comment>
<dbReference type="EMBL" id="JAAXPE010000040">
    <property type="protein sequence ID" value="NKY89166.1"/>
    <property type="molecule type" value="Genomic_DNA"/>
</dbReference>
<dbReference type="AlphaFoldDB" id="A0A7X6RKE5"/>
<evidence type="ECO:0000313" key="2">
    <source>
        <dbReference type="Proteomes" id="UP000523447"/>
    </source>
</evidence>
<evidence type="ECO:0000313" key="1">
    <source>
        <dbReference type="EMBL" id="NKY89166.1"/>
    </source>
</evidence>
<name>A0A7X6RKE5_9NOCA</name>
<dbReference type="InterPro" id="IPR036188">
    <property type="entry name" value="FAD/NAD-bd_sf"/>
</dbReference>
<organism evidence="1 2">
    <name type="scientific">Nocardia veterana</name>
    <dbReference type="NCBI Taxonomy" id="132249"/>
    <lineage>
        <taxon>Bacteria</taxon>
        <taxon>Bacillati</taxon>
        <taxon>Actinomycetota</taxon>
        <taxon>Actinomycetes</taxon>
        <taxon>Mycobacteriales</taxon>
        <taxon>Nocardiaceae</taxon>
        <taxon>Nocardia</taxon>
    </lineage>
</organism>
<dbReference type="Gene3D" id="3.50.50.60">
    <property type="entry name" value="FAD/NAD(P)-binding domain"/>
    <property type="match status" value="1"/>
</dbReference>
<dbReference type="RefSeq" id="WP_040717468.1">
    <property type="nucleotide sequence ID" value="NZ_CAWPHS010000035.1"/>
</dbReference>